<dbReference type="InterPro" id="IPR056687">
    <property type="entry name" value="DUF7785"/>
</dbReference>
<proteinExistence type="predicted"/>
<feature type="compositionally biased region" description="Basic and acidic residues" evidence="1">
    <location>
        <begin position="92"/>
        <end position="114"/>
    </location>
</feature>
<feature type="compositionally biased region" description="Polar residues" evidence="1">
    <location>
        <begin position="636"/>
        <end position="690"/>
    </location>
</feature>
<dbReference type="InterPro" id="IPR057199">
    <property type="entry name" value="DUF7877"/>
</dbReference>
<feature type="region of interest" description="Disordered" evidence="1">
    <location>
        <begin position="702"/>
        <end position="795"/>
    </location>
</feature>
<feature type="region of interest" description="Disordered" evidence="1">
    <location>
        <begin position="586"/>
        <end position="690"/>
    </location>
</feature>
<evidence type="ECO:0000313" key="4">
    <source>
        <dbReference type="EMBL" id="KMM73010.1"/>
    </source>
</evidence>
<gene>
    <name evidence="4" type="ORF">CPAG_09299</name>
</gene>
<dbReference type="EMBL" id="DS268114">
    <property type="protein sequence ID" value="KMM73010.1"/>
    <property type="molecule type" value="Genomic_DNA"/>
</dbReference>
<reference evidence="5" key="2">
    <citation type="journal article" date="2009" name="Genome Res.">
        <title>Comparative genomic analyses of the human fungal pathogens Coccidioides and their relatives.</title>
        <authorList>
            <person name="Sharpton T.J."/>
            <person name="Stajich J.E."/>
            <person name="Rounsley S.D."/>
            <person name="Gardner M.J."/>
            <person name="Wortman J.R."/>
            <person name="Jordar V.S."/>
            <person name="Maiti R."/>
            <person name="Kodira C.D."/>
            <person name="Neafsey D.E."/>
            <person name="Zeng Q."/>
            <person name="Hung C.-Y."/>
            <person name="McMahan C."/>
            <person name="Muszewska A."/>
            <person name="Grynberg M."/>
            <person name="Mandel M.A."/>
            <person name="Kellner E.M."/>
            <person name="Barker B.M."/>
            <person name="Galgiani J.N."/>
            <person name="Orbach M.J."/>
            <person name="Kirkland T.N."/>
            <person name="Cole G.T."/>
            <person name="Henn M.R."/>
            <person name="Birren B.W."/>
            <person name="Taylor J.W."/>
        </authorList>
    </citation>
    <scope>NUCLEOTIDE SEQUENCE [LARGE SCALE GENOMIC DNA]</scope>
    <source>
        <strain evidence="5">RMSCC 3488</strain>
    </source>
</reference>
<dbReference type="Pfam" id="PF25289">
    <property type="entry name" value="DUF7877"/>
    <property type="match status" value="1"/>
</dbReference>
<feature type="domain" description="DUF7785" evidence="2">
    <location>
        <begin position="477"/>
        <end position="568"/>
    </location>
</feature>
<feature type="region of interest" description="Disordered" evidence="1">
    <location>
        <begin position="824"/>
        <end position="864"/>
    </location>
</feature>
<reference evidence="5" key="3">
    <citation type="journal article" date="2010" name="Genome Res.">
        <title>Population genomic sequencing of Coccidioides fungi reveals recent hybridization and transposon control.</title>
        <authorList>
            <person name="Neafsey D.E."/>
            <person name="Barker B.M."/>
            <person name="Sharpton T.J."/>
            <person name="Stajich J.E."/>
            <person name="Park D.J."/>
            <person name="Whiston E."/>
            <person name="Hung C.-Y."/>
            <person name="McMahan C."/>
            <person name="White J."/>
            <person name="Sykes S."/>
            <person name="Heiman D."/>
            <person name="Young S."/>
            <person name="Zeng Q."/>
            <person name="Abouelleil A."/>
            <person name="Aftuck L."/>
            <person name="Bessette D."/>
            <person name="Brown A."/>
            <person name="FitzGerald M."/>
            <person name="Lui A."/>
            <person name="Macdonald J.P."/>
            <person name="Priest M."/>
            <person name="Orbach M.J."/>
            <person name="Galgiani J.N."/>
            <person name="Kirkland T.N."/>
            <person name="Cole G.T."/>
            <person name="Birren B.W."/>
            <person name="Henn M.R."/>
            <person name="Taylor J.W."/>
            <person name="Rounsley S.D."/>
        </authorList>
    </citation>
    <scope>NUCLEOTIDE SEQUENCE [LARGE SCALE GENOMIC DNA]</scope>
    <source>
        <strain evidence="5">RMSCC 3488</strain>
    </source>
</reference>
<protein>
    <submittedName>
        <fullName evidence="4">Uncharacterized protein</fullName>
    </submittedName>
</protein>
<reference evidence="4 5" key="1">
    <citation type="submission" date="2007-06" db="EMBL/GenBank/DDBJ databases">
        <title>The Genome Sequence of Coccidioides posadasii RMSCC_3488.</title>
        <authorList>
            <consortium name="Coccidioides Genome Resources Consortium"/>
            <consortium name="The Broad Institute Genome Sequencing Platform"/>
            <person name="Henn M.R."/>
            <person name="Sykes S."/>
            <person name="Young S."/>
            <person name="Jaffe D."/>
            <person name="Berlin A."/>
            <person name="Alvarez P."/>
            <person name="Butler J."/>
            <person name="Gnerre S."/>
            <person name="Grabherr M."/>
            <person name="Mauceli E."/>
            <person name="Brockman W."/>
            <person name="Kodira C."/>
            <person name="Alvarado L."/>
            <person name="Zeng Q."/>
            <person name="Crawford M."/>
            <person name="Antoine C."/>
            <person name="Devon K."/>
            <person name="Galgiani J."/>
            <person name="Orsborn K."/>
            <person name="Lewis M.L."/>
            <person name="Nusbaum C."/>
            <person name="Galagan J."/>
            <person name="Birren B."/>
        </authorList>
    </citation>
    <scope>NUCLEOTIDE SEQUENCE [LARGE SCALE GENOMIC DNA]</scope>
    <source>
        <strain evidence="4 5">RMSCC 3488</strain>
    </source>
</reference>
<name>A0A0J6FUD7_COCPO</name>
<evidence type="ECO:0000259" key="2">
    <source>
        <dbReference type="Pfam" id="PF25009"/>
    </source>
</evidence>
<evidence type="ECO:0000256" key="1">
    <source>
        <dbReference type="SAM" id="MobiDB-lite"/>
    </source>
</evidence>
<dbReference type="Proteomes" id="UP000054567">
    <property type="component" value="Unassembled WGS sequence"/>
</dbReference>
<feature type="region of interest" description="Disordered" evidence="1">
    <location>
        <begin position="225"/>
        <end position="256"/>
    </location>
</feature>
<feature type="domain" description="DUF7877" evidence="3">
    <location>
        <begin position="66"/>
        <end position="174"/>
    </location>
</feature>
<feature type="compositionally biased region" description="Polar residues" evidence="1">
    <location>
        <begin position="702"/>
        <end position="725"/>
    </location>
</feature>
<dbReference type="Pfam" id="PF25009">
    <property type="entry name" value="DUF7785"/>
    <property type="match status" value="1"/>
</dbReference>
<dbReference type="AlphaFoldDB" id="A0A0J6FUD7"/>
<sequence>MEKNNLPMMPASNGDLSHPVTDSSLYLTPSKRKHNPTSAQETEPAESAGDPTLPKGEPTDDSLAISLRDILEVVSEYDSELKLLQYPLPSKSHSEPDNKRTKLSEPEGRATIESKINKKEYKSLQEFTDDVETVSGLVASDNVQSPGQPGNLEILSVNERSKKANSFKRHLNTLLLRTRRLQSQIVKPEPGQDQDDSSQAYPLRVLPPREDRAILTVTVGNPPRTYFSSFQTKTDSSRSMSTTTDGEPSPRIDESTLPSDIRVSKVIPYNVTHFQKEKGVTRTFGEVFQSPSHLPQLIRPQKSKPSTSDNVVRWLQPVDILAASSRTFSGQKLYNNKPLRPGHWLDYGRGISRAKFTSSFSSGGDSGVAGSDTEESLFRSVYSSFAPNYDSGGAVMRKDIQYLAYWDKRGRDQFNRLFPDWDLHDVEPVRQLFEKTALEPEPLNDADLQQAIESFDPDIDMNGPAKDKTTDVESSNEDVEQILDEISNLLRTLHSYRHLRNLYPPPGQLPSIDSNAFGQLSDVPSEEEKATFEALKQSLSSMVALLPPYAVAKLDADQLAELNINTTIRQDAIDYAGTMEEDEWTIRQKHAPRVPQAVSRSPAPSTHPPRASTYQTPQHPNIAPHQRYQPAPPRTRNASANYQSPQGYATRQQSQAIQYQQTHPSQGYATTPQPSQRYVQQPYQQNSPAPQYTRAGMLQQFQRPSQNTPNAYTSQRGLSPSQTPQPQYPRPVPQANYQPRPSVASPHRPTSYVQTPQRQPYMNPQSIGTQPRYFQQQGQSATHYPNFPSNQASPIPSTYSNSAAAMAYSRSAAEQAALIERNRTPLMEAQRRATPLTQPPSHNNQGNIPSNATRQQLTPKPQIP</sequence>
<feature type="region of interest" description="Disordered" evidence="1">
    <location>
        <begin position="1"/>
        <end position="61"/>
    </location>
</feature>
<feature type="compositionally biased region" description="Polar residues" evidence="1">
    <location>
        <begin position="835"/>
        <end position="864"/>
    </location>
</feature>
<accession>A0A0J6FUD7</accession>
<dbReference type="OrthoDB" id="5354458at2759"/>
<dbReference type="VEuPathDB" id="FungiDB:CPAG_09299"/>
<feature type="compositionally biased region" description="Polar residues" evidence="1">
    <location>
        <begin position="751"/>
        <end position="795"/>
    </location>
</feature>
<organism evidence="4 5">
    <name type="scientific">Coccidioides posadasii RMSCC 3488</name>
    <dbReference type="NCBI Taxonomy" id="454284"/>
    <lineage>
        <taxon>Eukaryota</taxon>
        <taxon>Fungi</taxon>
        <taxon>Dikarya</taxon>
        <taxon>Ascomycota</taxon>
        <taxon>Pezizomycotina</taxon>
        <taxon>Eurotiomycetes</taxon>
        <taxon>Eurotiomycetidae</taxon>
        <taxon>Onygenales</taxon>
        <taxon>Onygenaceae</taxon>
        <taxon>Coccidioides</taxon>
    </lineage>
</organism>
<feature type="region of interest" description="Disordered" evidence="1">
    <location>
        <begin position="456"/>
        <end position="478"/>
    </location>
</feature>
<evidence type="ECO:0000313" key="5">
    <source>
        <dbReference type="Proteomes" id="UP000054567"/>
    </source>
</evidence>
<feature type="region of interest" description="Disordered" evidence="1">
    <location>
        <begin position="86"/>
        <end position="114"/>
    </location>
</feature>
<evidence type="ECO:0000259" key="3">
    <source>
        <dbReference type="Pfam" id="PF25289"/>
    </source>
</evidence>
<feature type="compositionally biased region" description="Low complexity" evidence="1">
    <location>
        <begin position="232"/>
        <end position="244"/>
    </location>
</feature>